<proteinExistence type="predicted"/>
<dbReference type="Gene3D" id="3.40.50.300">
    <property type="entry name" value="P-loop containing nucleotide triphosphate hydrolases"/>
    <property type="match status" value="1"/>
</dbReference>
<name>A0A0F9J3Z6_9ZZZZ</name>
<organism evidence="1">
    <name type="scientific">marine sediment metagenome</name>
    <dbReference type="NCBI Taxonomy" id="412755"/>
    <lineage>
        <taxon>unclassified sequences</taxon>
        <taxon>metagenomes</taxon>
        <taxon>ecological metagenomes</taxon>
    </lineage>
</organism>
<dbReference type="AlphaFoldDB" id="A0A0F9J3Z6"/>
<sequence>MSIVKTLDTPEGFFDAIPSDPAENISWRMTFHERAAKDEGMQRVYKELCWANIKILFNSAFWVYDADAPTGFRNRPFILWPHQEPAVDEIHDSIINQHNLVIDKSRKEGATEIICKTFAGHFLLDPESQFLVGSRKAEYVDKGVELVNGRLIGLHKSLMHKVCYAFTTLPNWMRPNLLKTYMLLQNLDNSSVISGEATNENFGAGDRQKGILVDEYGRIDHNMALNINDSVHDTSACVIFNSTHFWGVEHPYNQLLTQKYGEVPVIIMPWIDNPNKNKGLYLSPDYDIVEIKDIDYYREQCPEVFNNIKSMESFKLSDLRRKHQTESWSKTLEDIVFIADGGDQNEGGWRSLWYDDVCKKRRPRDVACNIDRRPRGSGSSVFSPATLHRIEQSTIFPP</sequence>
<accession>A0A0F9J3Z6</accession>
<dbReference type="InterPro" id="IPR027417">
    <property type="entry name" value="P-loop_NTPase"/>
</dbReference>
<comment type="caution">
    <text evidence="1">The sequence shown here is derived from an EMBL/GenBank/DDBJ whole genome shotgun (WGS) entry which is preliminary data.</text>
</comment>
<feature type="non-terminal residue" evidence="1">
    <location>
        <position position="398"/>
    </location>
</feature>
<gene>
    <name evidence="1" type="ORF">LCGC14_1577580</name>
</gene>
<protein>
    <submittedName>
        <fullName evidence="1">Uncharacterized protein</fullName>
    </submittedName>
</protein>
<evidence type="ECO:0000313" key="1">
    <source>
        <dbReference type="EMBL" id="KKM27159.1"/>
    </source>
</evidence>
<dbReference type="EMBL" id="LAZR01012376">
    <property type="protein sequence ID" value="KKM27159.1"/>
    <property type="molecule type" value="Genomic_DNA"/>
</dbReference>
<reference evidence="1" key="1">
    <citation type="journal article" date="2015" name="Nature">
        <title>Complex archaea that bridge the gap between prokaryotes and eukaryotes.</title>
        <authorList>
            <person name="Spang A."/>
            <person name="Saw J.H."/>
            <person name="Jorgensen S.L."/>
            <person name="Zaremba-Niedzwiedzka K."/>
            <person name="Martijn J."/>
            <person name="Lind A.E."/>
            <person name="van Eijk R."/>
            <person name="Schleper C."/>
            <person name="Guy L."/>
            <person name="Ettema T.J."/>
        </authorList>
    </citation>
    <scope>NUCLEOTIDE SEQUENCE</scope>
</reference>